<dbReference type="PRINTS" id="PR00018">
    <property type="entry name" value="KRINGLE"/>
</dbReference>
<keyword evidence="4 14" id="KW-0420">Kringle</keyword>
<keyword evidence="11" id="KW-0617">Plasminogen activation</keyword>
<evidence type="ECO:0000259" key="19">
    <source>
        <dbReference type="PROSITE" id="PS50240"/>
    </source>
</evidence>
<reference evidence="20" key="3">
    <citation type="submission" date="2025-08" db="UniProtKB">
        <authorList>
            <consortium name="Ensembl"/>
        </authorList>
    </citation>
    <scope>IDENTIFICATION</scope>
</reference>
<dbReference type="Pfam" id="PF00051">
    <property type="entry name" value="Kringle"/>
    <property type="match status" value="1"/>
</dbReference>
<feature type="signal peptide" evidence="17">
    <location>
        <begin position="1"/>
        <end position="19"/>
    </location>
</feature>
<dbReference type="InterPro" id="IPR001314">
    <property type="entry name" value="Peptidase_S1A"/>
</dbReference>
<evidence type="ECO:0000256" key="13">
    <source>
        <dbReference type="ARBA" id="ARBA00038868"/>
    </source>
</evidence>
<keyword evidence="6 17" id="KW-0732">Signal</keyword>
<dbReference type="GO" id="GO:1901701">
    <property type="term" value="P:cellular response to oxygen-containing compound"/>
    <property type="evidence" value="ECO:0007669"/>
    <property type="project" value="UniProtKB-ARBA"/>
</dbReference>
<keyword evidence="5 15" id="KW-0645">Protease</keyword>
<dbReference type="FunFam" id="2.40.10.10:FF:000003">
    <property type="entry name" value="Transmembrane serine protease 3"/>
    <property type="match status" value="1"/>
</dbReference>
<dbReference type="PANTHER" id="PTHR24264:SF38">
    <property type="entry name" value="UROKINASE-TYPE PLASMINOGEN ACTIVATOR"/>
    <property type="match status" value="1"/>
</dbReference>
<evidence type="ECO:0000256" key="16">
    <source>
        <dbReference type="SAM" id="MobiDB-lite"/>
    </source>
</evidence>
<dbReference type="InterPro" id="IPR000001">
    <property type="entry name" value="Kringle"/>
</dbReference>
<evidence type="ECO:0000256" key="6">
    <source>
        <dbReference type="ARBA" id="ARBA00022729"/>
    </source>
</evidence>
<evidence type="ECO:0000313" key="21">
    <source>
        <dbReference type="Proteomes" id="UP000018467"/>
    </source>
</evidence>
<dbReference type="SUPFAM" id="SSF57440">
    <property type="entry name" value="Kringle-like"/>
    <property type="match status" value="1"/>
</dbReference>
<keyword evidence="9" id="KW-0865">Zymogen</keyword>
<evidence type="ECO:0000256" key="9">
    <source>
        <dbReference type="ARBA" id="ARBA00023145"/>
    </source>
</evidence>
<dbReference type="PROSITE" id="PS50070">
    <property type="entry name" value="KRINGLE_2"/>
    <property type="match status" value="1"/>
</dbReference>
<evidence type="ECO:0000256" key="3">
    <source>
        <dbReference type="ARBA" id="ARBA00022536"/>
    </source>
</evidence>
<reference evidence="21" key="1">
    <citation type="submission" date="2013-03" db="EMBL/GenBank/DDBJ databases">
        <authorList>
            <person name="Jeffery W."/>
            <person name="Warren W."/>
            <person name="Wilson R.K."/>
        </authorList>
    </citation>
    <scope>NUCLEOTIDE SEQUENCE</scope>
    <source>
        <strain evidence="21">female</strain>
    </source>
</reference>
<evidence type="ECO:0000259" key="18">
    <source>
        <dbReference type="PROSITE" id="PS50070"/>
    </source>
</evidence>
<dbReference type="Gene3D" id="2.40.20.10">
    <property type="entry name" value="Plasminogen Kringle 4"/>
    <property type="match status" value="1"/>
</dbReference>
<evidence type="ECO:0000313" key="20">
    <source>
        <dbReference type="Ensembl" id="ENSAMXP00000004894.2"/>
    </source>
</evidence>
<dbReference type="GeneID" id="103033735"/>
<evidence type="ECO:0000256" key="10">
    <source>
        <dbReference type="ARBA" id="ARBA00023157"/>
    </source>
</evidence>
<dbReference type="PROSITE" id="PS50240">
    <property type="entry name" value="TRYPSIN_DOM"/>
    <property type="match status" value="1"/>
</dbReference>
<dbReference type="Pfam" id="PF00089">
    <property type="entry name" value="Trypsin"/>
    <property type="match status" value="1"/>
</dbReference>
<dbReference type="FunFam" id="2.40.20.10:FF:000001">
    <property type="entry name" value="Urokinase-type plasminogen activator"/>
    <property type="match status" value="1"/>
</dbReference>
<dbReference type="InterPro" id="IPR009003">
    <property type="entry name" value="Peptidase_S1_PA"/>
</dbReference>
<dbReference type="Gene3D" id="2.40.10.10">
    <property type="entry name" value="Trypsin-like serine proteases"/>
    <property type="match status" value="1"/>
</dbReference>
<dbReference type="InterPro" id="IPR018056">
    <property type="entry name" value="Kringle_CS"/>
</dbReference>
<dbReference type="GeneTree" id="ENSGT00940000164426"/>
<dbReference type="InterPro" id="IPR043504">
    <property type="entry name" value="Peptidase_S1_PA_chymotrypsin"/>
</dbReference>
<dbReference type="STRING" id="7994.ENSAMXP00000004894"/>
<evidence type="ECO:0000256" key="12">
    <source>
        <dbReference type="ARBA" id="ARBA00036320"/>
    </source>
</evidence>
<dbReference type="PRINTS" id="PR00722">
    <property type="entry name" value="CHYMOTRYPSIN"/>
</dbReference>
<dbReference type="EC" id="3.4.21.4" evidence="13"/>
<dbReference type="InterPro" id="IPR050127">
    <property type="entry name" value="Serine_Proteases_S1"/>
</dbReference>
<dbReference type="PROSITE" id="PS00021">
    <property type="entry name" value="KRINGLE_1"/>
    <property type="match status" value="1"/>
</dbReference>
<dbReference type="GO" id="GO:0004252">
    <property type="term" value="F:serine-type endopeptidase activity"/>
    <property type="evidence" value="ECO:0007669"/>
    <property type="project" value="UniProtKB-EC"/>
</dbReference>
<dbReference type="PROSITE" id="PS00134">
    <property type="entry name" value="TRYPSIN_HIS"/>
    <property type="match status" value="1"/>
</dbReference>
<evidence type="ECO:0000256" key="11">
    <source>
        <dbReference type="ARBA" id="ARBA00023202"/>
    </source>
</evidence>
<dbReference type="KEGG" id="amex:103033735"/>
<dbReference type="SMART" id="SM00130">
    <property type="entry name" value="KR"/>
    <property type="match status" value="1"/>
</dbReference>
<evidence type="ECO:0000256" key="1">
    <source>
        <dbReference type="ARBA" id="ARBA00004239"/>
    </source>
</evidence>
<reference evidence="21" key="2">
    <citation type="journal article" date="2014" name="Nat. Commun.">
        <title>The cavefish genome reveals candidate genes for eye loss.</title>
        <authorList>
            <person name="McGaugh S.E."/>
            <person name="Gross J.B."/>
            <person name="Aken B."/>
            <person name="Blin M."/>
            <person name="Borowsky R."/>
            <person name="Chalopin D."/>
            <person name="Hinaux H."/>
            <person name="Jeffery W.R."/>
            <person name="Keene A."/>
            <person name="Ma L."/>
            <person name="Minx P."/>
            <person name="Murphy D."/>
            <person name="O'Quin K.E."/>
            <person name="Retaux S."/>
            <person name="Rohner N."/>
            <person name="Searle S.M."/>
            <person name="Stahl B.A."/>
            <person name="Tabin C."/>
            <person name="Volff J.N."/>
            <person name="Yoshizawa M."/>
            <person name="Warren W.C."/>
        </authorList>
    </citation>
    <scope>NUCLEOTIDE SEQUENCE [LARGE SCALE GENOMIC DNA]</scope>
    <source>
        <strain evidence="21">female</strain>
    </source>
</reference>
<keyword evidence="7 15" id="KW-0378">Hydrolase</keyword>
<evidence type="ECO:0000256" key="2">
    <source>
        <dbReference type="ARBA" id="ARBA00022525"/>
    </source>
</evidence>
<keyword evidence="21" id="KW-1185">Reference proteome</keyword>
<dbReference type="SUPFAM" id="SSF50494">
    <property type="entry name" value="Trypsin-like serine proteases"/>
    <property type="match status" value="1"/>
</dbReference>
<keyword evidence="10" id="KW-1015">Disulfide bond</keyword>
<dbReference type="AlphaFoldDB" id="W5KBD3"/>
<dbReference type="GO" id="GO:0033993">
    <property type="term" value="P:response to lipid"/>
    <property type="evidence" value="ECO:0007669"/>
    <property type="project" value="UniProtKB-ARBA"/>
</dbReference>
<dbReference type="InterPro" id="IPR013806">
    <property type="entry name" value="Kringle-like"/>
</dbReference>
<comment type="caution">
    <text evidence="14">Lacks conserved residue(s) required for the propagation of feature annotation.</text>
</comment>
<evidence type="ECO:0000256" key="14">
    <source>
        <dbReference type="PROSITE-ProRule" id="PRU00121"/>
    </source>
</evidence>
<dbReference type="RefSeq" id="XP_022540399.1">
    <property type="nucleotide sequence ID" value="XM_022684678.2"/>
</dbReference>
<dbReference type="eggNOG" id="ENOG502QRMI">
    <property type="taxonomic scope" value="Eukaryota"/>
</dbReference>
<keyword evidence="2" id="KW-0964">Secreted</keyword>
<dbReference type="InterPro" id="IPR038178">
    <property type="entry name" value="Kringle_sf"/>
</dbReference>
<protein>
    <recommendedName>
        <fullName evidence="13">trypsin</fullName>
        <ecNumber evidence="13">3.4.21.4</ecNumber>
    </recommendedName>
</protein>
<feature type="domain" description="Kringle" evidence="18">
    <location>
        <begin position="53"/>
        <end position="122"/>
    </location>
</feature>
<dbReference type="CDD" id="cd00108">
    <property type="entry name" value="KR"/>
    <property type="match status" value="1"/>
</dbReference>
<dbReference type="GO" id="GO:0005615">
    <property type="term" value="C:extracellular space"/>
    <property type="evidence" value="ECO:0007669"/>
    <property type="project" value="UniProtKB-ARBA"/>
</dbReference>
<dbReference type="Bgee" id="ENSAMXG00000004782">
    <property type="expression patterns" value="Expressed in zone of skin and 13 other cell types or tissues"/>
</dbReference>
<dbReference type="PANTHER" id="PTHR24264">
    <property type="entry name" value="TRYPSIN-RELATED"/>
    <property type="match status" value="1"/>
</dbReference>
<evidence type="ECO:0000256" key="4">
    <source>
        <dbReference type="ARBA" id="ARBA00022572"/>
    </source>
</evidence>
<dbReference type="Ensembl" id="ENSAMXT00000004894.2">
    <property type="protein sequence ID" value="ENSAMXP00000004894.2"/>
    <property type="gene ID" value="ENSAMXG00000004782.2"/>
</dbReference>
<feature type="chain" id="PRO_5017302961" description="trypsin" evidence="17">
    <location>
        <begin position="20"/>
        <end position="420"/>
    </location>
</feature>
<dbReference type="GO" id="GO:0033628">
    <property type="term" value="P:regulation of cell adhesion mediated by integrin"/>
    <property type="evidence" value="ECO:0007669"/>
    <property type="project" value="TreeGrafter"/>
</dbReference>
<dbReference type="InterPro" id="IPR018114">
    <property type="entry name" value="TRYPSIN_HIS"/>
</dbReference>
<organism evidence="20 21">
    <name type="scientific">Astyanax mexicanus</name>
    <name type="common">Blind cave fish</name>
    <name type="synonym">Astyanax fasciatus mexicanus</name>
    <dbReference type="NCBI Taxonomy" id="7994"/>
    <lineage>
        <taxon>Eukaryota</taxon>
        <taxon>Metazoa</taxon>
        <taxon>Chordata</taxon>
        <taxon>Craniata</taxon>
        <taxon>Vertebrata</taxon>
        <taxon>Euteleostomi</taxon>
        <taxon>Actinopterygii</taxon>
        <taxon>Neopterygii</taxon>
        <taxon>Teleostei</taxon>
        <taxon>Ostariophysi</taxon>
        <taxon>Characiformes</taxon>
        <taxon>Characoidei</taxon>
        <taxon>Acestrorhamphidae</taxon>
        <taxon>Acestrorhamphinae</taxon>
        <taxon>Astyanax</taxon>
    </lineage>
</organism>
<dbReference type="CTD" id="100008445"/>
<comment type="catalytic activity">
    <reaction evidence="12">
        <text>Preferential cleavage: Arg-|-Xaa, Lys-|-Xaa.</text>
        <dbReference type="EC" id="3.4.21.4"/>
    </reaction>
</comment>
<sequence length="420" mass="46936">MRCLVITLLVACAFAASSALKHKPWKNNDILSVRANKYAADDESTRCIAEGSDGSEYRGTVSVTAKGHGCLRWNRFRSLGSAVTSGLGSHNYCRNPDKSIMPWCRVKRGTRIIREFCDIPRCEAKPTESPTEPTEPTEPEQDTERTCGERSLNSIYRIIGGYRTTVESQPWMASIFVNKGFKCGGTLIAPCWVLTAAHCFPSGRRNKLEHISVYLGKNAINETDHNKEQKFKVTKLIIHEDFDNTISENYNNDIALMQIVDSSGQCAQRTRTVRTVCLPPSKHMMPYGSFCTTAGYGRVKSNGFEYSKFLKEARLELISPKVCHQDNYYGKSEVPLTDNMVCAGSPTWKDDACQGDSGGPMVCEVNGRMFLFGVVSWGEQCATKFKPGVYTKVTNYNKWIEDHTGLPSSFTSGIMYPHKR</sequence>
<keyword evidence="8 15" id="KW-0720">Serine protease</keyword>
<keyword evidence="3" id="KW-0245">EGF-like domain</keyword>
<feature type="domain" description="Peptidase S1" evidence="19">
    <location>
        <begin position="158"/>
        <end position="405"/>
    </location>
</feature>
<dbReference type="InterPro" id="IPR001254">
    <property type="entry name" value="Trypsin_dom"/>
</dbReference>
<reference evidence="20" key="4">
    <citation type="submission" date="2025-09" db="UniProtKB">
        <authorList>
            <consortium name="Ensembl"/>
        </authorList>
    </citation>
    <scope>IDENTIFICATION</scope>
</reference>
<dbReference type="CDD" id="cd00190">
    <property type="entry name" value="Tryp_SPc"/>
    <property type="match status" value="1"/>
</dbReference>
<dbReference type="InterPro" id="IPR033116">
    <property type="entry name" value="TRYPSIN_SER"/>
</dbReference>
<evidence type="ECO:0000256" key="8">
    <source>
        <dbReference type="ARBA" id="ARBA00022825"/>
    </source>
</evidence>
<dbReference type="InParanoid" id="W5KBD3"/>
<evidence type="ECO:0000256" key="15">
    <source>
        <dbReference type="RuleBase" id="RU363034"/>
    </source>
</evidence>
<dbReference type="SMART" id="SM00020">
    <property type="entry name" value="Tryp_SPc"/>
    <property type="match status" value="1"/>
</dbReference>
<feature type="region of interest" description="Disordered" evidence="16">
    <location>
        <begin position="124"/>
        <end position="147"/>
    </location>
</feature>
<dbReference type="GO" id="GO:0031639">
    <property type="term" value="P:plasminogen activation"/>
    <property type="evidence" value="ECO:0007669"/>
    <property type="project" value="Ensembl"/>
</dbReference>
<evidence type="ECO:0000256" key="17">
    <source>
        <dbReference type="SAM" id="SignalP"/>
    </source>
</evidence>
<comment type="subcellular location">
    <subcellularLocation>
        <location evidence="1">Secreted</location>
        <location evidence="1">Extracellular space</location>
    </subcellularLocation>
</comment>
<accession>W5KBD3</accession>
<evidence type="ECO:0000256" key="7">
    <source>
        <dbReference type="ARBA" id="ARBA00022801"/>
    </source>
</evidence>
<name>W5KBD3_ASTMX</name>
<dbReference type="HOGENOM" id="CLU_006842_18_4_1"/>
<proteinExistence type="predicted"/>
<evidence type="ECO:0000256" key="5">
    <source>
        <dbReference type="ARBA" id="ARBA00022670"/>
    </source>
</evidence>
<dbReference type="Proteomes" id="UP000018467">
    <property type="component" value="Unassembled WGS sequence"/>
</dbReference>
<dbReference type="PROSITE" id="PS00135">
    <property type="entry name" value="TRYPSIN_SER"/>
    <property type="match status" value="1"/>
</dbReference>